<reference evidence="4 5" key="1">
    <citation type="submission" date="2019-09" db="EMBL/GenBank/DDBJ databases">
        <title>NBRP : Genome information of microbial organism related human and environment.</title>
        <authorList>
            <person name="Hattori M."/>
            <person name="Oshima K."/>
            <person name="Inaba H."/>
            <person name="Suda W."/>
            <person name="Sakamoto M."/>
            <person name="Iino T."/>
            <person name="Kitahara M."/>
            <person name="Oshida Y."/>
            <person name="Iida T."/>
            <person name="Kudo T."/>
            <person name="Itoh T."/>
            <person name="Ohkuma M."/>
        </authorList>
    </citation>
    <scope>NUCLEOTIDE SEQUENCE [LARGE SCALE GENOMIC DNA]</scope>
    <source>
        <strain evidence="4 5">Q-1</strain>
    </source>
</reference>
<feature type="chain" id="PRO_5023023950" description="PRC-barrel domain-containing protein" evidence="2">
    <location>
        <begin position="28"/>
        <end position="153"/>
    </location>
</feature>
<gene>
    <name evidence="4" type="ORF">JCM17846_31240</name>
</gene>
<dbReference type="Pfam" id="PF05239">
    <property type="entry name" value="PRC"/>
    <property type="match status" value="1"/>
</dbReference>
<dbReference type="InterPro" id="IPR011033">
    <property type="entry name" value="PRC_barrel-like_sf"/>
</dbReference>
<dbReference type="EMBL" id="BKCN01000025">
    <property type="protein sequence ID" value="GER05442.1"/>
    <property type="molecule type" value="Genomic_DNA"/>
</dbReference>
<feature type="compositionally biased region" description="Basic and acidic residues" evidence="1">
    <location>
        <begin position="121"/>
        <end position="135"/>
    </location>
</feature>
<dbReference type="AlphaFoldDB" id="A0A5A7NB15"/>
<proteinExistence type="predicted"/>
<sequence>MTNFKSITTLALTAAFALPATALNAYADQYTDKAGKQMEDAATTAQANIEGRDVVSTKGEAIGSVEKLVVSKDDNKLHAVVSVGGFLGVGDKDVAVPYEKLQIGAENVTIMTQEAKTDLRNMPEYDESKFSSYDKKAKKGIKAPKNEELDRKY</sequence>
<keyword evidence="2" id="KW-0732">Signal</keyword>
<evidence type="ECO:0000313" key="5">
    <source>
        <dbReference type="Proteomes" id="UP000324996"/>
    </source>
</evidence>
<dbReference type="Proteomes" id="UP000324996">
    <property type="component" value="Unassembled WGS sequence"/>
</dbReference>
<dbReference type="PANTHER" id="PTHR36505">
    <property type="entry name" value="BLR1072 PROTEIN"/>
    <property type="match status" value="1"/>
</dbReference>
<evidence type="ECO:0000256" key="2">
    <source>
        <dbReference type="SAM" id="SignalP"/>
    </source>
</evidence>
<feature type="domain" description="PRC-barrel" evidence="3">
    <location>
        <begin position="47"/>
        <end position="112"/>
    </location>
</feature>
<evidence type="ECO:0000313" key="4">
    <source>
        <dbReference type="EMBL" id="GER05442.1"/>
    </source>
</evidence>
<keyword evidence="5" id="KW-1185">Reference proteome</keyword>
<feature type="signal peptide" evidence="2">
    <location>
        <begin position="1"/>
        <end position="27"/>
    </location>
</feature>
<feature type="compositionally biased region" description="Basic and acidic residues" evidence="1">
    <location>
        <begin position="144"/>
        <end position="153"/>
    </location>
</feature>
<evidence type="ECO:0000259" key="3">
    <source>
        <dbReference type="Pfam" id="PF05239"/>
    </source>
</evidence>
<dbReference type="Gene3D" id="2.30.30.240">
    <property type="entry name" value="PRC-barrel domain"/>
    <property type="match status" value="1"/>
</dbReference>
<name>A0A5A7NB15_9PROT</name>
<protein>
    <recommendedName>
        <fullName evidence="3">PRC-barrel domain-containing protein</fullName>
    </recommendedName>
</protein>
<comment type="caution">
    <text evidence="4">The sequence shown here is derived from an EMBL/GenBank/DDBJ whole genome shotgun (WGS) entry which is preliminary data.</text>
</comment>
<evidence type="ECO:0000256" key="1">
    <source>
        <dbReference type="SAM" id="MobiDB-lite"/>
    </source>
</evidence>
<dbReference type="InterPro" id="IPR027275">
    <property type="entry name" value="PRC-brl_dom"/>
</dbReference>
<dbReference type="SUPFAM" id="SSF50346">
    <property type="entry name" value="PRC-barrel domain"/>
    <property type="match status" value="1"/>
</dbReference>
<organism evidence="4 5">
    <name type="scientific">Iodidimonas nitroreducens</name>
    <dbReference type="NCBI Taxonomy" id="1236968"/>
    <lineage>
        <taxon>Bacteria</taxon>
        <taxon>Pseudomonadati</taxon>
        <taxon>Pseudomonadota</taxon>
        <taxon>Alphaproteobacteria</taxon>
        <taxon>Iodidimonadales</taxon>
        <taxon>Iodidimonadaceae</taxon>
        <taxon>Iodidimonas</taxon>
    </lineage>
</organism>
<dbReference type="PANTHER" id="PTHR36505:SF1">
    <property type="entry name" value="BLR1072 PROTEIN"/>
    <property type="match status" value="1"/>
</dbReference>
<feature type="region of interest" description="Disordered" evidence="1">
    <location>
        <begin position="121"/>
        <end position="153"/>
    </location>
</feature>
<accession>A0A5A7NB15</accession>
<dbReference type="RefSeq" id="WP_081837317.1">
    <property type="nucleotide sequence ID" value="NZ_BKCN01000025.1"/>
</dbReference>